<dbReference type="InterPro" id="IPR021812">
    <property type="entry name" value="DUF3391"/>
</dbReference>
<dbReference type="AlphaFoldDB" id="A0A1J5MTB2"/>
<dbReference type="InterPro" id="IPR037522">
    <property type="entry name" value="HD_GYP_dom"/>
</dbReference>
<dbReference type="SMART" id="SM00471">
    <property type="entry name" value="HDc"/>
    <property type="match status" value="1"/>
</dbReference>
<evidence type="ECO:0000259" key="1">
    <source>
        <dbReference type="PROSITE" id="PS51832"/>
    </source>
</evidence>
<dbReference type="PROSITE" id="PS51832">
    <property type="entry name" value="HD_GYP"/>
    <property type="match status" value="1"/>
</dbReference>
<gene>
    <name evidence="2" type="primary">rpfG_11</name>
    <name evidence="2" type="ORF">BerOc1_01780</name>
</gene>
<dbReference type="OrthoDB" id="9802066at2"/>
<reference evidence="2 3" key="1">
    <citation type="submission" date="2015-09" db="EMBL/GenBank/DDBJ databases">
        <title>Genome of Desulfovibrio dechloracetivorans BerOc1, a mercury methylating strain isolated from highly hydrocarbons and metals contaminated coastal sediments.</title>
        <authorList>
            <person name="Goni Urriza M."/>
            <person name="Gassie C."/>
            <person name="Bouchez O."/>
            <person name="Klopp C."/>
            <person name="Ranchou-Peyruse A."/>
            <person name="Remy G."/>
        </authorList>
    </citation>
    <scope>NUCLEOTIDE SEQUENCE [LARGE SCALE GENOMIC DNA]</scope>
    <source>
        <strain evidence="2 3">BerOc1</strain>
    </source>
</reference>
<dbReference type="Pfam" id="PF11871">
    <property type="entry name" value="DUF3391"/>
    <property type="match status" value="1"/>
</dbReference>
<dbReference type="PANTHER" id="PTHR43155">
    <property type="entry name" value="CYCLIC DI-GMP PHOSPHODIESTERASE PA4108-RELATED"/>
    <property type="match status" value="1"/>
</dbReference>
<dbReference type="SUPFAM" id="SSF109604">
    <property type="entry name" value="HD-domain/PDEase-like"/>
    <property type="match status" value="1"/>
</dbReference>
<dbReference type="EC" id="3.1.4.52" evidence="2"/>
<feature type="domain" description="HD-GYP" evidence="1">
    <location>
        <begin position="141"/>
        <end position="336"/>
    </location>
</feature>
<name>A0A1J5MTB2_9BACT</name>
<dbReference type="PANTHER" id="PTHR43155:SF2">
    <property type="entry name" value="CYCLIC DI-GMP PHOSPHODIESTERASE PA4108"/>
    <property type="match status" value="1"/>
</dbReference>
<dbReference type="EMBL" id="LKAQ01000004">
    <property type="protein sequence ID" value="OIQ49853.1"/>
    <property type="molecule type" value="Genomic_DNA"/>
</dbReference>
<evidence type="ECO:0000313" key="2">
    <source>
        <dbReference type="EMBL" id="OIQ49853.1"/>
    </source>
</evidence>
<organism evidence="2 3">
    <name type="scientific">Pseudodesulfovibrio hydrargyri</name>
    <dbReference type="NCBI Taxonomy" id="2125990"/>
    <lineage>
        <taxon>Bacteria</taxon>
        <taxon>Pseudomonadati</taxon>
        <taxon>Thermodesulfobacteriota</taxon>
        <taxon>Desulfovibrionia</taxon>
        <taxon>Desulfovibrionales</taxon>
        <taxon>Desulfovibrionaceae</taxon>
    </lineage>
</organism>
<sequence length="410" mass="45669">MLKEISVKRLTVGMYVSLREIPWFSHPFLLSNFEIRNRQELRDILAIGRATVLYDPEKSHSAPLAEDRDVEIANQSTGTVTKSRRKREKASELRARRARFNEIREEFGKGLGTSKWILEAIKGGDPSAAEDARRMATAFGEKFLEDVSLAIQHINLTSTDAGQHFHSLNVMTLSLMLGKQLGLSREDMNTLSMGALLHDVGQLLLPGGIATSPKLSKAGWILFKRHPMTGVQLLSRLPGIDPAVMKIVYQHHEQCDGRGYPKALKGDAIAELSKIVAIADAYDRLVNARDVTRGLAPHKALALMFTKKRKEFQEGYLETFIKMLGVYPPGTVCRFNSGDVGVVVSVDPANPLLPEVVIYDANIPKYDAMIYRLGEDLDLTITGTLNPGEIDREVKGYLDSRSVVQYFPEH</sequence>
<dbReference type="Pfam" id="PF13487">
    <property type="entry name" value="HD_5"/>
    <property type="match status" value="1"/>
</dbReference>
<accession>A0A1J5MTB2</accession>
<comment type="caution">
    <text evidence="2">The sequence shown here is derived from an EMBL/GenBank/DDBJ whole genome shotgun (WGS) entry which is preliminary data.</text>
</comment>
<dbReference type="CDD" id="cd00077">
    <property type="entry name" value="HDc"/>
    <property type="match status" value="1"/>
</dbReference>
<dbReference type="RefSeq" id="WP_071545338.1">
    <property type="nucleotide sequence ID" value="NZ_LKAQ01000004.1"/>
</dbReference>
<dbReference type="InterPro" id="IPR006675">
    <property type="entry name" value="HDIG_dom"/>
</dbReference>
<dbReference type="Proteomes" id="UP000181901">
    <property type="component" value="Unassembled WGS sequence"/>
</dbReference>
<dbReference type="GO" id="GO:0071111">
    <property type="term" value="F:cyclic-guanylate-specific phosphodiesterase activity"/>
    <property type="evidence" value="ECO:0007669"/>
    <property type="project" value="UniProtKB-EC"/>
</dbReference>
<keyword evidence="2" id="KW-0378">Hydrolase</keyword>
<keyword evidence="3" id="KW-1185">Reference proteome</keyword>
<dbReference type="NCBIfam" id="TIGR00277">
    <property type="entry name" value="HDIG"/>
    <property type="match status" value="1"/>
</dbReference>
<evidence type="ECO:0000313" key="3">
    <source>
        <dbReference type="Proteomes" id="UP000181901"/>
    </source>
</evidence>
<protein>
    <submittedName>
        <fullName evidence="2">Cyclic di-GMP phosphodiesterase response regulator RpfG</fullName>
        <ecNumber evidence="2">3.1.4.52</ecNumber>
    </submittedName>
</protein>
<dbReference type="Gene3D" id="1.10.3210.10">
    <property type="entry name" value="Hypothetical protein af1432"/>
    <property type="match status" value="1"/>
</dbReference>
<proteinExistence type="predicted"/>
<dbReference type="InterPro" id="IPR003607">
    <property type="entry name" value="HD/PDEase_dom"/>
</dbReference>